<reference evidence="1 2" key="1">
    <citation type="submission" date="2019-08" db="EMBL/GenBank/DDBJ databases">
        <title>In-depth cultivation of the pig gut microbiome towards novel bacterial diversity and tailored functional studies.</title>
        <authorList>
            <person name="Wylensek D."/>
            <person name="Hitch T.C.A."/>
            <person name="Clavel T."/>
        </authorList>
    </citation>
    <scope>NUCLEOTIDE SEQUENCE [LARGE SCALE GENOMIC DNA]</scope>
    <source>
        <strain evidence="1 2">WCA-383-APC-5B</strain>
    </source>
</reference>
<dbReference type="EMBL" id="VULX01000034">
    <property type="protein sequence ID" value="MSR92511.1"/>
    <property type="molecule type" value="Genomic_DNA"/>
</dbReference>
<dbReference type="Proteomes" id="UP000460287">
    <property type="component" value="Unassembled WGS sequence"/>
</dbReference>
<evidence type="ECO:0000313" key="1">
    <source>
        <dbReference type="EMBL" id="MSR92511.1"/>
    </source>
</evidence>
<dbReference type="GO" id="GO:0140096">
    <property type="term" value="F:catalytic activity, acting on a protein"/>
    <property type="evidence" value="ECO:0007669"/>
    <property type="project" value="UniProtKB-ARBA"/>
</dbReference>
<organism evidence="1 2">
    <name type="scientific">Inconstantimicrobium porci</name>
    <dbReference type="NCBI Taxonomy" id="2652291"/>
    <lineage>
        <taxon>Bacteria</taxon>
        <taxon>Bacillati</taxon>
        <taxon>Bacillota</taxon>
        <taxon>Clostridia</taxon>
        <taxon>Eubacteriales</taxon>
        <taxon>Clostridiaceae</taxon>
        <taxon>Inconstantimicrobium</taxon>
    </lineage>
</organism>
<accession>A0A7X2N0I7</accession>
<proteinExistence type="predicted"/>
<dbReference type="AlphaFoldDB" id="A0A7X2N0I7"/>
<dbReference type="SUPFAM" id="SSF142913">
    <property type="entry name" value="YktB/PF0168-like"/>
    <property type="match status" value="1"/>
</dbReference>
<gene>
    <name evidence="1" type="ORF">FYJ33_14315</name>
</gene>
<sequence>MHSINIDNEFYTEYFPIPVFTIDEYTDIDMNFDSISIETTVSRKASLSVDYEELAKKYKFEVYGVENYLEDYYNENL</sequence>
<dbReference type="Gene3D" id="3.30.930.10">
    <property type="entry name" value="Bira Bifunctional Protein, Domain 2"/>
    <property type="match status" value="1"/>
</dbReference>
<dbReference type="GO" id="GO:0016740">
    <property type="term" value="F:transferase activity"/>
    <property type="evidence" value="ECO:0007669"/>
    <property type="project" value="UniProtKB-ARBA"/>
</dbReference>
<protein>
    <submittedName>
        <fullName evidence="1">Uncharacterized protein</fullName>
    </submittedName>
</protein>
<comment type="caution">
    <text evidence="1">The sequence shown here is derived from an EMBL/GenBank/DDBJ whole genome shotgun (WGS) entry which is preliminary data.</text>
</comment>
<dbReference type="RefSeq" id="WP_154532477.1">
    <property type="nucleotide sequence ID" value="NZ_JAQXTV010000045.1"/>
</dbReference>
<keyword evidence="2" id="KW-1185">Reference proteome</keyword>
<evidence type="ECO:0000313" key="2">
    <source>
        <dbReference type="Proteomes" id="UP000460287"/>
    </source>
</evidence>
<name>A0A7X2N0I7_9CLOT</name>
<dbReference type="InterPro" id="IPR045864">
    <property type="entry name" value="aa-tRNA-synth_II/BPL/LPL"/>
</dbReference>